<evidence type="ECO:0000313" key="1">
    <source>
        <dbReference type="EMBL" id="NAW65204.1"/>
    </source>
</evidence>
<dbReference type="Proteomes" id="UP000465712">
    <property type="component" value="Unassembled WGS sequence"/>
</dbReference>
<accession>A0A7X4WAL6</accession>
<dbReference type="EMBL" id="WXWW01000127">
    <property type="protein sequence ID" value="NAW65204.1"/>
    <property type="molecule type" value="Genomic_DNA"/>
</dbReference>
<comment type="caution">
    <text evidence="1">The sequence shown here is derived from an EMBL/GenBank/DDBJ whole genome shotgun (WGS) entry which is preliminary data.</text>
</comment>
<protein>
    <submittedName>
        <fullName evidence="1">Uncharacterized protein</fullName>
    </submittedName>
</protein>
<reference evidence="1 2" key="1">
    <citation type="submission" date="2017-05" db="EMBL/GenBank/DDBJ databases">
        <title>High clonality and local adaptation shapes Vibrionaceae linages within an endangered oasis.</title>
        <authorList>
            <person name="Vazquez-Rosas-Landa M."/>
        </authorList>
    </citation>
    <scope>NUCLEOTIDE SEQUENCE [LARGE SCALE GENOMIC DNA]</scope>
    <source>
        <strain evidence="1 2">P46_P4S1P180</strain>
    </source>
</reference>
<proteinExistence type="predicted"/>
<dbReference type="AlphaFoldDB" id="A0A7X4WAL6"/>
<evidence type="ECO:0000313" key="2">
    <source>
        <dbReference type="Proteomes" id="UP000465712"/>
    </source>
</evidence>
<organism evidence="1 2">
    <name type="scientific">Photobacterium halotolerans</name>
    <dbReference type="NCBI Taxonomy" id="265726"/>
    <lineage>
        <taxon>Bacteria</taxon>
        <taxon>Pseudomonadati</taxon>
        <taxon>Pseudomonadota</taxon>
        <taxon>Gammaproteobacteria</taxon>
        <taxon>Vibrionales</taxon>
        <taxon>Vibrionaceae</taxon>
        <taxon>Photobacterium</taxon>
    </lineage>
</organism>
<sequence length="64" mass="7692">MLRAAEELGMTQEELNDFVNSRPDYFQIEDAVRNWSHADEKPGYDELEKITRDMKRFLKNRNTQ</sequence>
<name>A0A7X4WAL6_9GAMM</name>
<gene>
    <name evidence="1" type="ORF">CAG72_08235</name>
</gene>